<dbReference type="PROSITE" id="PS50891">
    <property type="entry name" value="LOB"/>
    <property type="match status" value="1"/>
</dbReference>
<organism evidence="3 4">
    <name type="scientific">Acer yangbiense</name>
    <dbReference type="NCBI Taxonomy" id="1000413"/>
    <lineage>
        <taxon>Eukaryota</taxon>
        <taxon>Viridiplantae</taxon>
        <taxon>Streptophyta</taxon>
        <taxon>Embryophyta</taxon>
        <taxon>Tracheophyta</taxon>
        <taxon>Spermatophyta</taxon>
        <taxon>Magnoliopsida</taxon>
        <taxon>eudicotyledons</taxon>
        <taxon>Gunneridae</taxon>
        <taxon>Pentapetalae</taxon>
        <taxon>rosids</taxon>
        <taxon>malvids</taxon>
        <taxon>Sapindales</taxon>
        <taxon>Sapindaceae</taxon>
        <taxon>Hippocastanoideae</taxon>
        <taxon>Acereae</taxon>
        <taxon>Acer</taxon>
    </lineage>
</organism>
<name>A0A5C7H5Z2_9ROSI</name>
<proteinExistence type="inferred from homology"/>
<dbReference type="PANTHER" id="PTHR31301">
    <property type="entry name" value="LOB DOMAIN-CONTAINING PROTEIN 4-RELATED"/>
    <property type="match status" value="1"/>
</dbReference>
<reference evidence="4" key="1">
    <citation type="journal article" date="2019" name="Gigascience">
        <title>De novo genome assembly of the endangered Acer yangbiense, a plant species with extremely small populations endemic to Yunnan Province, China.</title>
        <authorList>
            <person name="Yang J."/>
            <person name="Wariss H.M."/>
            <person name="Tao L."/>
            <person name="Zhang R."/>
            <person name="Yun Q."/>
            <person name="Hollingsworth P."/>
            <person name="Dao Z."/>
            <person name="Luo G."/>
            <person name="Guo H."/>
            <person name="Ma Y."/>
            <person name="Sun W."/>
        </authorList>
    </citation>
    <scope>NUCLEOTIDE SEQUENCE [LARGE SCALE GENOMIC DNA]</scope>
    <source>
        <strain evidence="4">cv. Malutang</strain>
    </source>
</reference>
<dbReference type="Proteomes" id="UP000323000">
    <property type="component" value="Chromosome 10"/>
</dbReference>
<comment type="similarity">
    <text evidence="1">Belongs to the LOB domain-containing protein family.</text>
</comment>
<evidence type="ECO:0000259" key="2">
    <source>
        <dbReference type="PROSITE" id="PS50891"/>
    </source>
</evidence>
<evidence type="ECO:0000313" key="3">
    <source>
        <dbReference type="EMBL" id="TXG52139.1"/>
    </source>
</evidence>
<sequence>MNTQRCAACRYKRKKCNENCEMALYFPGSRYSEFQHAQKLFGVRNIQKILASEHVETQNTCSQENIKPSHNFHNTSFFAIYTLHKIGYKRKKCSENCEMALYFPGSRYSKFQHAQKFSGARFKDPMYGSLGIV</sequence>
<dbReference type="EMBL" id="VAHF01000010">
    <property type="protein sequence ID" value="TXG52139.1"/>
    <property type="molecule type" value="Genomic_DNA"/>
</dbReference>
<keyword evidence="4" id="KW-1185">Reference proteome</keyword>
<evidence type="ECO:0000313" key="4">
    <source>
        <dbReference type="Proteomes" id="UP000323000"/>
    </source>
</evidence>
<dbReference type="AlphaFoldDB" id="A0A5C7H5Z2"/>
<protein>
    <recommendedName>
        <fullName evidence="2">LOB domain-containing protein</fullName>
    </recommendedName>
</protein>
<gene>
    <name evidence="3" type="ORF">EZV62_021308</name>
</gene>
<dbReference type="InterPro" id="IPR004883">
    <property type="entry name" value="LOB"/>
</dbReference>
<feature type="domain" description="LOB" evidence="2">
    <location>
        <begin position="4"/>
        <end position="106"/>
    </location>
</feature>
<dbReference type="OrthoDB" id="913402at2759"/>
<evidence type="ECO:0000256" key="1">
    <source>
        <dbReference type="ARBA" id="ARBA00005474"/>
    </source>
</evidence>
<dbReference type="Pfam" id="PF03195">
    <property type="entry name" value="LOB"/>
    <property type="match status" value="2"/>
</dbReference>
<accession>A0A5C7H5Z2</accession>
<comment type="caution">
    <text evidence="3">The sequence shown here is derived from an EMBL/GenBank/DDBJ whole genome shotgun (WGS) entry which is preliminary data.</text>
</comment>
<dbReference type="PANTHER" id="PTHR31301:SF103">
    <property type="entry name" value="LOB DOMAIN-CONTAINING PROTEIN 5-RELATED"/>
    <property type="match status" value="1"/>
</dbReference>